<evidence type="ECO:0000313" key="1">
    <source>
        <dbReference type="EMBL" id="MPM39083.1"/>
    </source>
</evidence>
<organism evidence="1">
    <name type="scientific">bioreactor metagenome</name>
    <dbReference type="NCBI Taxonomy" id="1076179"/>
    <lineage>
        <taxon>unclassified sequences</taxon>
        <taxon>metagenomes</taxon>
        <taxon>ecological metagenomes</taxon>
    </lineage>
</organism>
<dbReference type="EMBL" id="VSSQ01008516">
    <property type="protein sequence ID" value="MPM39083.1"/>
    <property type="molecule type" value="Genomic_DNA"/>
</dbReference>
<sequence length="242" mass="25487">MLALHAGCNKHLCTADTGSPGSIDNNLDILKFLAHDLAAVHQACGCDDGGSMLVVVENGDVALLDQLLLDLEAFRALDVLEVHTTKGRAHCLDHGDDLIGIFLIQLDVEHIDVCKSLEQDSLALHDRLACQGPAVTETEDGSPVGNDGNQVSLGGVLVGILGVGLDGQNRLCNTGGVGQAEIGSCLAGFGRNNRDLSRDSIHHVVIKRALGQIVLHFVFLLFLISSQNPTCNSSCTDRAGLP</sequence>
<gene>
    <name evidence="1" type="ORF">SDC9_85715</name>
</gene>
<accession>A0A644ZK75</accession>
<dbReference type="AlphaFoldDB" id="A0A644ZK75"/>
<evidence type="ECO:0008006" key="2">
    <source>
        <dbReference type="Google" id="ProtNLM"/>
    </source>
</evidence>
<comment type="caution">
    <text evidence="1">The sequence shown here is derived from an EMBL/GenBank/DDBJ whole genome shotgun (WGS) entry which is preliminary data.</text>
</comment>
<protein>
    <recommendedName>
        <fullName evidence="2">NAD-specific glutamate dehydrogenase</fullName>
    </recommendedName>
</protein>
<proteinExistence type="predicted"/>
<name>A0A644ZK75_9ZZZZ</name>
<reference evidence="1" key="1">
    <citation type="submission" date="2019-08" db="EMBL/GenBank/DDBJ databases">
        <authorList>
            <person name="Kucharzyk K."/>
            <person name="Murdoch R.W."/>
            <person name="Higgins S."/>
            <person name="Loffler F."/>
        </authorList>
    </citation>
    <scope>NUCLEOTIDE SEQUENCE</scope>
</reference>